<name>A0ABW5SZ40_9BACI</name>
<accession>A0ABW5SZ40</accession>
<comment type="caution">
    <text evidence="2">The sequence shown here is derived from an EMBL/GenBank/DDBJ whole genome shotgun (WGS) entry which is preliminary data.</text>
</comment>
<dbReference type="Pfam" id="PF00381">
    <property type="entry name" value="PTS-HPr"/>
    <property type="match status" value="1"/>
</dbReference>
<reference evidence="3" key="1">
    <citation type="journal article" date="2019" name="Int. J. Syst. Evol. Microbiol.">
        <title>The Global Catalogue of Microorganisms (GCM) 10K type strain sequencing project: providing services to taxonomists for standard genome sequencing and annotation.</title>
        <authorList>
            <consortium name="The Broad Institute Genomics Platform"/>
            <consortium name="The Broad Institute Genome Sequencing Center for Infectious Disease"/>
            <person name="Wu L."/>
            <person name="Ma J."/>
        </authorList>
    </citation>
    <scope>NUCLEOTIDE SEQUENCE [LARGE SCALE GENOMIC DNA]</scope>
    <source>
        <strain evidence="3">KCTC 33792</strain>
    </source>
</reference>
<organism evidence="2 3">
    <name type="scientific">Salibacterium lacus</name>
    <dbReference type="NCBI Taxonomy" id="1898109"/>
    <lineage>
        <taxon>Bacteria</taxon>
        <taxon>Bacillati</taxon>
        <taxon>Bacillota</taxon>
        <taxon>Bacilli</taxon>
        <taxon>Bacillales</taxon>
        <taxon>Bacillaceae</taxon>
    </lineage>
</organism>
<dbReference type="EMBL" id="JBHUML010000002">
    <property type="protein sequence ID" value="MFD2704980.1"/>
    <property type="molecule type" value="Genomic_DNA"/>
</dbReference>
<dbReference type="Gene3D" id="3.30.1340.10">
    <property type="entry name" value="HPr-like"/>
    <property type="match status" value="1"/>
</dbReference>
<dbReference type="RefSeq" id="WP_380712246.1">
    <property type="nucleotide sequence ID" value="NZ_JBHUML010000002.1"/>
</dbReference>
<evidence type="ECO:0000259" key="1">
    <source>
        <dbReference type="Pfam" id="PF00381"/>
    </source>
</evidence>
<dbReference type="Proteomes" id="UP001597520">
    <property type="component" value="Unassembled WGS sequence"/>
</dbReference>
<dbReference type="SUPFAM" id="SSF55594">
    <property type="entry name" value="HPr-like"/>
    <property type="match status" value="1"/>
</dbReference>
<feature type="domain" description="HPr" evidence="1">
    <location>
        <begin position="9"/>
        <end position="90"/>
    </location>
</feature>
<protein>
    <submittedName>
        <fullName evidence="2">HPr family phosphocarrier protein</fullName>
    </submittedName>
</protein>
<dbReference type="InterPro" id="IPR000032">
    <property type="entry name" value="HPr-like"/>
</dbReference>
<gene>
    <name evidence="2" type="ORF">ACFSUB_05825</name>
</gene>
<sequence length="138" mass="15368">MEKGAGTLEQTAVFSLFKGLSVQKVMELVHHLELYESDVFFEKKQSSANGKSMLGMMSVFTTIRIGDKIHVRAKGTDASSLLSSVHSFLEDAQAAQETLGYWEEEGVESVEKAMTASLHNWTPEVRNVAKSYLKTTRH</sequence>
<evidence type="ECO:0000313" key="3">
    <source>
        <dbReference type="Proteomes" id="UP001597520"/>
    </source>
</evidence>
<proteinExistence type="predicted"/>
<dbReference type="InterPro" id="IPR035895">
    <property type="entry name" value="HPr-like_sf"/>
</dbReference>
<evidence type="ECO:0000313" key="2">
    <source>
        <dbReference type="EMBL" id="MFD2704980.1"/>
    </source>
</evidence>
<keyword evidence="3" id="KW-1185">Reference proteome</keyword>